<accession>A0A5C5VD64</accession>
<dbReference type="SMART" id="SM00701">
    <property type="entry name" value="PGRP"/>
    <property type="match status" value="1"/>
</dbReference>
<dbReference type="Gene3D" id="3.40.80.10">
    <property type="entry name" value="Peptidoglycan recognition protein-like"/>
    <property type="match status" value="1"/>
</dbReference>
<feature type="signal peptide" evidence="3">
    <location>
        <begin position="1"/>
        <end position="21"/>
    </location>
</feature>
<reference evidence="6 7" key="1">
    <citation type="submission" date="2019-02" db="EMBL/GenBank/DDBJ databases">
        <title>Deep-cultivation of Planctomycetes and their phenomic and genomic characterization uncovers novel biology.</title>
        <authorList>
            <person name="Wiegand S."/>
            <person name="Jogler M."/>
            <person name="Boedeker C."/>
            <person name="Pinto D."/>
            <person name="Vollmers J."/>
            <person name="Rivas-Marin E."/>
            <person name="Kohn T."/>
            <person name="Peeters S.H."/>
            <person name="Heuer A."/>
            <person name="Rast P."/>
            <person name="Oberbeckmann S."/>
            <person name="Bunk B."/>
            <person name="Jeske O."/>
            <person name="Meyerdierks A."/>
            <person name="Storesund J.E."/>
            <person name="Kallscheuer N."/>
            <person name="Luecker S."/>
            <person name="Lage O.M."/>
            <person name="Pohl T."/>
            <person name="Merkel B.J."/>
            <person name="Hornburger P."/>
            <person name="Mueller R.-W."/>
            <person name="Bruemmer F."/>
            <person name="Labrenz M."/>
            <person name="Spormann A.M."/>
            <person name="Op Den Camp H."/>
            <person name="Overmann J."/>
            <person name="Amann R."/>
            <person name="Jetten M.S.M."/>
            <person name="Mascher T."/>
            <person name="Medema M.H."/>
            <person name="Devos D.P."/>
            <person name="Kaster A.-K."/>
            <person name="Ovreas L."/>
            <person name="Rohde M."/>
            <person name="Galperin M.Y."/>
            <person name="Jogler C."/>
        </authorList>
    </citation>
    <scope>NUCLEOTIDE SEQUENCE [LARGE SCALE GENOMIC DNA]</scope>
    <source>
        <strain evidence="6 7">KOR34</strain>
    </source>
</reference>
<dbReference type="InterPro" id="IPR015510">
    <property type="entry name" value="PGRP"/>
</dbReference>
<dbReference type="SUPFAM" id="SSF55846">
    <property type="entry name" value="N-acetylmuramoyl-L-alanine amidase-like"/>
    <property type="match status" value="1"/>
</dbReference>
<evidence type="ECO:0000259" key="4">
    <source>
        <dbReference type="SMART" id="SM00644"/>
    </source>
</evidence>
<feature type="domain" description="N-acetylmuramoyl-L-alanine amidase" evidence="4">
    <location>
        <begin position="42"/>
        <end position="191"/>
    </location>
</feature>
<dbReference type="GO" id="GO:0008270">
    <property type="term" value="F:zinc ion binding"/>
    <property type="evidence" value="ECO:0007669"/>
    <property type="project" value="InterPro"/>
</dbReference>
<evidence type="ECO:0000313" key="6">
    <source>
        <dbReference type="EMBL" id="TWT35839.1"/>
    </source>
</evidence>
<comment type="caution">
    <text evidence="6">The sequence shown here is derived from an EMBL/GenBank/DDBJ whole genome shotgun (WGS) entry which is preliminary data.</text>
</comment>
<dbReference type="GO" id="GO:0009253">
    <property type="term" value="P:peptidoglycan catabolic process"/>
    <property type="evidence" value="ECO:0007669"/>
    <property type="project" value="InterPro"/>
</dbReference>
<dbReference type="Proteomes" id="UP000316714">
    <property type="component" value="Unassembled WGS sequence"/>
</dbReference>
<gene>
    <name evidence="6" type="ORF">KOR34_07340</name>
</gene>
<feature type="region of interest" description="Disordered" evidence="2">
    <location>
        <begin position="221"/>
        <end position="244"/>
    </location>
</feature>
<organism evidence="6 7">
    <name type="scientific">Posidoniimonas corsicana</name>
    <dbReference type="NCBI Taxonomy" id="1938618"/>
    <lineage>
        <taxon>Bacteria</taxon>
        <taxon>Pseudomonadati</taxon>
        <taxon>Planctomycetota</taxon>
        <taxon>Planctomycetia</taxon>
        <taxon>Pirellulales</taxon>
        <taxon>Lacipirellulaceae</taxon>
        <taxon>Posidoniimonas</taxon>
    </lineage>
</organism>
<evidence type="ECO:0000259" key="5">
    <source>
        <dbReference type="SMART" id="SM00701"/>
    </source>
</evidence>
<comment type="similarity">
    <text evidence="1">Belongs to the N-acetylmuramoyl-L-alanine amidase 2 family.</text>
</comment>
<feature type="domain" description="Peptidoglycan recognition protein family" evidence="5">
    <location>
        <begin position="33"/>
        <end position="188"/>
    </location>
</feature>
<dbReference type="RefSeq" id="WP_146562283.1">
    <property type="nucleotide sequence ID" value="NZ_SIHJ01000001.1"/>
</dbReference>
<evidence type="ECO:0000256" key="3">
    <source>
        <dbReference type="SAM" id="SignalP"/>
    </source>
</evidence>
<protein>
    <submittedName>
        <fullName evidence="6">N-acetylmuramoyl-L-alanine amidase</fullName>
    </submittedName>
</protein>
<dbReference type="CDD" id="cd06583">
    <property type="entry name" value="PGRP"/>
    <property type="match status" value="1"/>
</dbReference>
<dbReference type="AlphaFoldDB" id="A0A5C5VD64"/>
<dbReference type="SMART" id="SM00644">
    <property type="entry name" value="Ami_2"/>
    <property type="match status" value="1"/>
</dbReference>
<name>A0A5C5VD64_9BACT</name>
<keyword evidence="7" id="KW-1185">Reference proteome</keyword>
<keyword evidence="3" id="KW-0732">Signal</keyword>
<dbReference type="InterPro" id="IPR036505">
    <property type="entry name" value="Amidase/PGRP_sf"/>
</dbReference>
<sequence length="244" mass="27249" precursor="true">MKTARSTLVTVMLISAGTASADPEQRADVPRPAKFVTAADWGSRPDSIPDERRHTPKHVTLHHAGVLWTADRDPVQFIRNMQSWGKKRPELEEPPRNTYWPDLPYHFLIAPDGRIFEGRPLEYEPESNTKYELAGHLGVELMGNFEQQRPSPAQVESAVRLVAWLLAKHDLPLDAITTHARVAKGQTSCPGRDFARYFDAEKPQFAEWVGAVLKGKPPAIELGPPLDGGPTQLITETRKPDAVR</sequence>
<dbReference type="Pfam" id="PF01510">
    <property type="entry name" value="Amidase_2"/>
    <property type="match status" value="1"/>
</dbReference>
<evidence type="ECO:0000256" key="2">
    <source>
        <dbReference type="SAM" id="MobiDB-lite"/>
    </source>
</evidence>
<dbReference type="InterPro" id="IPR006619">
    <property type="entry name" value="PGRP_domain_met/bac"/>
</dbReference>
<dbReference type="EMBL" id="SIHJ01000001">
    <property type="protein sequence ID" value="TWT35839.1"/>
    <property type="molecule type" value="Genomic_DNA"/>
</dbReference>
<feature type="chain" id="PRO_5022773131" evidence="3">
    <location>
        <begin position="22"/>
        <end position="244"/>
    </location>
</feature>
<dbReference type="PANTHER" id="PTHR11022">
    <property type="entry name" value="PEPTIDOGLYCAN RECOGNITION PROTEIN"/>
    <property type="match status" value="1"/>
</dbReference>
<dbReference type="PANTHER" id="PTHR11022:SF41">
    <property type="entry name" value="PEPTIDOGLYCAN-RECOGNITION PROTEIN LC-RELATED"/>
    <property type="match status" value="1"/>
</dbReference>
<dbReference type="GO" id="GO:0008745">
    <property type="term" value="F:N-acetylmuramoyl-L-alanine amidase activity"/>
    <property type="evidence" value="ECO:0007669"/>
    <property type="project" value="InterPro"/>
</dbReference>
<evidence type="ECO:0000313" key="7">
    <source>
        <dbReference type="Proteomes" id="UP000316714"/>
    </source>
</evidence>
<dbReference type="OrthoDB" id="9811296at2"/>
<proteinExistence type="inferred from homology"/>
<evidence type="ECO:0000256" key="1">
    <source>
        <dbReference type="ARBA" id="ARBA00007553"/>
    </source>
</evidence>
<dbReference type="InterPro" id="IPR002502">
    <property type="entry name" value="Amidase_domain"/>
</dbReference>